<sequence length="258" mass="28470">MATTLYALDSGGEFRAPPLVVLHGLFGSADNWRSPIKAWRDSRRVIALDLRNHGRSPHLDGMAYDQMAEDVLESLTALGVERFVLLGHSMGGKVAMNLARQCADRVERLIVADIAPVAYAHGHEDVFAAMHAVERARAQNRREADAAMAQYVSDAVTRQFLATNLIRGEQQTLEWRVDLARIEADYPAIIAAPGGHDDYPGATLLLRGGRSNYVDAQGVEAAREIFPALRLETIEDAGHWLHAERFDEFKAKVDAFLG</sequence>
<accession>A0A172YFP3</accession>
<dbReference type="PANTHER" id="PTHR46118:SF4">
    <property type="entry name" value="PROTEIN ABHD11"/>
    <property type="match status" value="1"/>
</dbReference>
<protein>
    <submittedName>
        <fullName evidence="3">Alpha/beta hydrolase</fullName>
    </submittedName>
</protein>
<dbReference type="RefSeq" id="WP_064122995.1">
    <property type="nucleotide sequence ID" value="NZ_CP015243.1"/>
</dbReference>
<reference evidence="3 4" key="1">
    <citation type="submission" date="2016-04" db="EMBL/GenBank/DDBJ databases">
        <title>Complete Genome Sequence of Halotalea alkalilenta IHB B 13600.</title>
        <authorList>
            <person name="Swarnkar M.K."/>
            <person name="Sharma A."/>
            <person name="Kaushal K."/>
            <person name="Soni R."/>
            <person name="Rana S."/>
            <person name="Singh A.K."/>
            <person name="Gulati A."/>
        </authorList>
    </citation>
    <scope>NUCLEOTIDE SEQUENCE [LARGE SCALE GENOMIC DNA]</scope>
    <source>
        <strain evidence="3 4">IHB B 13600</strain>
    </source>
</reference>
<feature type="domain" description="AB hydrolase-1" evidence="2">
    <location>
        <begin position="17"/>
        <end position="244"/>
    </location>
</feature>
<evidence type="ECO:0000313" key="4">
    <source>
        <dbReference type="Proteomes" id="UP000077875"/>
    </source>
</evidence>
<dbReference type="SUPFAM" id="SSF53474">
    <property type="entry name" value="alpha/beta-Hydrolases"/>
    <property type="match status" value="1"/>
</dbReference>
<proteinExistence type="predicted"/>
<gene>
    <name evidence="3" type="ORF">A5892_11945</name>
</gene>
<dbReference type="PANTHER" id="PTHR46118">
    <property type="entry name" value="PROTEIN ABHD11"/>
    <property type="match status" value="1"/>
</dbReference>
<organism evidence="3 4">
    <name type="scientific">Halotalea alkalilenta</name>
    <dbReference type="NCBI Taxonomy" id="376489"/>
    <lineage>
        <taxon>Bacteria</taxon>
        <taxon>Pseudomonadati</taxon>
        <taxon>Pseudomonadota</taxon>
        <taxon>Gammaproteobacteria</taxon>
        <taxon>Oceanospirillales</taxon>
        <taxon>Halomonadaceae</taxon>
        <taxon>Halotalea</taxon>
    </lineage>
</organism>
<dbReference type="Proteomes" id="UP000077875">
    <property type="component" value="Chromosome"/>
</dbReference>
<evidence type="ECO:0000259" key="2">
    <source>
        <dbReference type="Pfam" id="PF00561"/>
    </source>
</evidence>
<dbReference type="AlphaFoldDB" id="A0A172YFP3"/>
<evidence type="ECO:0000313" key="3">
    <source>
        <dbReference type="EMBL" id="ANF58089.1"/>
    </source>
</evidence>
<dbReference type="KEGG" id="haa:A5892_11945"/>
<dbReference type="Pfam" id="PF00561">
    <property type="entry name" value="Abhydrolase_1"/>
    <property type="match status" value="1"/>
</dbReference>
<keyword evidence="1 3" id="KW-0378">Hydrolase</keyword>
<dbReference type="PRINTS" id="PR00111">
    <property type="entry name" value="ABHYDROLASE"/>
</dbReference>
<dbReference type="InterPro" id="IPR000073">
    <property type="entry name" value="AB_hydrolase_1"/>
</dbReference>
<dbReference type="STRING" id="376489.A5892_11945"/>
<keyword evidence="4" id="KW-1185">Reference proteome</keyword>
<dbReference type="GO" id="GO:0016787">
    <property type="term" value="F:hydrolase activity"/>
    <property type="evidence" value="ECO:0007669"/>
    <property type="project" value="UniProtKB-KW"/>
</dbReference>
<name>A0A172YFP3_9GAMM</name>
<evidence type="ECO:0000256" key="1">
    <source>
        <dbReference type="ARBA" id="ARBA00022801"/>
    </source>
</evidence>
<dbReference type="Gene3D" id="3.40.50.1820">
    <property type="entry name" value="alpha/beta hydrolase"/>
    <property type="match status" value="1"/>
</dbReference>
<dbReference type="InterPro" id="IPR029058">
    <property type="entry name" value="AB_hydrolase_fold"/>
</dbReference>
<dbReference type="EMBL" id="CP015243">
    <property type="protein sequence ID" value="ANF58089.1"/>
    <property type="molecule type" value="Genomic_DNA"/>
</dbReference>